<dbReference type="Proteomes" id="UP000093928">
    <property type="component" value="Unassembled WGS sequence"/>
</dbReference>
<sequence length="243" mass="27362">MDHYRRWLHNAARRDIEPGVVVDIAEHHGIDAAALSLLDTFEQITDSHGKSFFLIPVGTSADHVRRAALLTYVLNAGTDYTEAGKRPGVVNDFLETAYSTAEVTRIINRQRANGWSYDRDVRFVHRNGGRLMTTPYGILMGAGGNWLQRLFAQRGGTTWGDIFMVNTGRVADPAAVLRRIVRAGDGLALARLLHHEERHSAQWASLGYLGMLRSYCWELLRELIFRRTNRLEQQAGLSDGGYR</sequence>
<accession>A0A1A3NXV6</accession>
<organism evidence="1 2">
    <name type="scientific">Mycobacterium asiaticum</name>
    <dbReference type="NCBI Taxonomy" id="1790"/>
    <lineage>
        <taxon>Bacteria</taxon>
        <taxon>Bacillati</taxon>
        <taxon>Actinomycetota</taxon>
        <taxon>Actinomycetes</taxon>
        <taxon>Mycobacteriales</taxon>
        <taxon>Mycobacteriaceae</taxon>
        <taxon>Mycobacterium</taxon>
    </lineage>
</organism>
<dbReference type="OrthoDB" id="5191158at2"/>
<reference evidence="1 2" key="1">
    <citation type="submission" date="2016-06" db="EMBL/GenBank/DDBJ databases">
        <authorList>
            <person name="Kjaerup R.B."/>
            <person name="Dalgaard T.S."/>
            <person name="Juul-Madsen H.R."/>
        </authorList>
    </citation>
    <scope>NUCLEOTIDE SEQUENCE [LARGE SCALE GENOMIC DNA]</scope>
    <source>
        <strain evidence="1 2">1165133.8</strain>
    </source>
</reference>
<gene>
    <name evidence="1" type="ORF">A5634_01850</name>
</gene>
<dbReference type="AlphaFoldDB" id="A0A1A3NXV6"/>
<comment type="caution">
    <text evidence="1">The sequence shown here is derived from an EMBL/GenBank/DDBJ whole genome shotgun (WGS) entry which is preliminary data.</text>
</comment>
<dbReference type="RefSeq" id="WP_065144881.1">
    <property type="nucleotide sequence ID" value="NZ_LZLS01000143.1"/>
</dbReference>
<protein>
    <submittedName>
        <fullName evidence="1">Uncharacterized protein</fullName>
    </submittedName>
</protein>
<name>A0A1A3NXV6_MYCAS</name>
<dbReference type="EMBL" id="LZLS01000143">
    <property type="protein sequence ID" value="OBK25172.1"/>
    <property type="molecule type" value="Genomic_DNA"/>
</dbReference>
<evidence type="ECO:0000313" key="1">
    <source>
        <dbReference type="EMBL" id="OBK25172.1"/>
    </source>
</evidence>
<proteinExistence type="predicted"/>
<evidence type="ECO:0000313" key="2">
    <source>
        <dbReference type="Proteomes" id="UP000093928"/>
    </source>
</evidence>